<protein>
    <recommendedName>
        <fullName evidence="4">Glycoside hydrolase family 43 protein</fullName>
    </recommendedName>
</protein>
<sequence>MRLSIFTVQASASAALAQTTFSTGDWQGTLAAGSGVLQSLKPSSDPSYDFSPSDYFHFRSQPGQHHTGDITLRWRVAGQTNWTDFDTSALRASSTPRNSSPRGSILHSDFSNSSSVAAGKLHLTRDWLKEGTDLVLTATVSNPSSSASLELGSFGFPIEFNSIFTNRTADETRVKCNLIDPYIGLDAGYVQVTRLTGTGPNLVITPDNKDTKFEAWRFLLEEIDDPTIYQSQVFEGFYSWEVLSKAYAEKEWNNTEPWNPPTSVVLAPGKSISYALRFTPTKDLPDIESTVSRLGKPVAVGIPGYVVPHDLTANLFLQHKSRVSAINVEPAGALTFTRTSAVNSAWEAYTVTASSAALGRVRATIKYADGTTQTVHYVVTRSTLDLASKLSNFFLTKSWFSDANDPFNRTNSIIAYDYEAGAQITQEDRVWIAGIADEAGSIHEAIFLKSSVHPEASEIAKLELMANTAIWGNLQEKDGETPYGVKRSLFFYDPKVMPNYKYSPSLDWSVSWNSTDASSVWRAYDYVHVSAVYYSLYRAERVSPGILTRRSASWYLNQAYHTVMASQATYSDGTPITAYADLGLMGETIWTHLLEDLKAENMTAEFKNMTHVMRERTKEWAGRSSPFGSEMGWDSTGQEPVFAWAKYFSNEDLQQKALNSIRGYMPTVAHWGWNGNARRYWDFIYGGKLGLLERMIHHYGSSLNALPLLTSFKYNRDPSSAAALYDLRVGYGGIMGPLSNINPEGFASTAFHSFPNRLKWDGYSGDYGPNYLGVIMGSCTYLVQHPDFGWISMGGNVAPSSSSNNSVIVVEPRDTVRRSIYVAAMGLSVTFESGVITSFAYEPQSKKLTITLQAVPGDTKTASTIVKYESTLGGKVSLESPTAGVKRGGHVVSMPGKVVFTAR</sequence>
<feature type="compositionally biased region" description="Polar residues" evidence="1">
    <location>
        <begin position="87"/>
        <end position="102"/>
    </location>
</feature>
<dbReference type="AlphaFoldDB" id="A0A9P7MSG6"/>
<feature type="region of interest" description="Disordered" evidence="1">
    <location>
        <begin position="87"/>
        <end position="106"/>
    </location>
</feature>
<dbReference type="EMBL" id="SRPS01000134">
    <property type="protein sequence ID" value="KAG5966508.1"/>
    <property type="molecule type" value="Genomic_DNA"/>
</dbReference>
<evidence type="ECO:0000313" key="2">
    <source>
        <dbReference type="EMBL" id="KAG5966508.1"/>
    </source>
</evidence>
<organism evidence="2 3">
    <name type="scientific">Claviceps arundinis</name>
    <dbReference type="NCBI Taxonomy" id="1623583"/>
    <lineage>
        <taxon>Eukaryota</taxon>
        <taxon>Fungi</taxon>
        <taxon>Dikarya</taxon>
        <taxon>Ascomycota</taxon>
        <taxon>Pezizomycotina</taxon>
        <taxon>Sordariomycetes</taxon>
        <taxon>Hypocreomycetidae</taxon>
        <taxon>Hypocreales</taxon>
        <taxon>Clavicipitaceae</taxon>
        <taxon>Claviceps</taxon>
    </lineage>
</organism>
<evidence type="ECO:0000256" key="1">
    <source>
        <dbReference type="SAM" id="MobiDB-lite"/>
    </source>
</evidence>
<dbReference type="Pfam" id="PF18951">
    <property type="entry name" value="DUF5695"/>
    <property type="match status" value="1"/>
</dbReference>
<dbReference type="Proteomes" id="UP000784919">
    <property type="component" value="Unassembled WGS sequence"/>
</dbReference>
<name>A0A9P7MSG6_9HYPO</name>
<evidence type="ECO:0000313" key="3">
    <source>
        <dbReference type="Proteomes" id="UP000784919"/>
    </source>
</evidence>
<dbReference type="OrthoDB" id="2730619at2759"/>
<accession>A0A9P7MSG6</accession>
<dbReference type="InterPro" id="IPR043750">
    <property type="entry name" value="DUF5695"/>
</dbReference>
<reference evidence="2" key="1">
    <citation type="journal article" date="2020" name="bioRxiv">
        <title>Whole genome comparisons of ergot fungi reveals the divergence and evolution of species within the genus Claviceps are the result of varying mechanisms driving genome evolution and host range expansion.</title>
        <authorList>
            <person name="Wyka S.A."/>
            <person name="Mondo S.J."/>
            <person name="Liu M."/>
            <person name="Dettman J."/>
            <person name="Nalam V."/>
            <person name="Broders K.D."/>
        </authorList>
    </citation>
    <scope>NUCLEOTIDE SEQUENCE</scope>
    <source>
        <strain evidence="2">CCC 1102</strain>
    </source>
</reference>
<evidence type="ECO:0008006" key="4">
    <source>
        <dbReference type="Google" id="ProtNLM"/>
    </source>
</evidence>
<gene>
    <name evidence="2" type="ORF">E4U56_001261</name>
</gene>
<comment type="caution">
    <text evidence="2">The sequence shown here is derived from an EMBL/GenBank/DDBJ whole genome shotgun (WGS) entry which is preliminary data.</text>
</comment>
<proteinExistence type="predicted"/>